<dbReference type="InterPro" id="IPR023982">
    <property type="entry name" value="CHP04029_CMD-like"/>
</dbReference>
<evidence type="ECO:0000313" key="3">
    <source>
        <dbReference type="Proteomes" id="UP001220064"/>
    </source>
</evidence>
<proteinExistence type="predicted"/>
<accession>A0ABY7U8K7</accession>
<dbReference type="SUPFAM" id="SSF69118">
    <property type="entry name" value="AhpD-like"/>
    <property type="match status" value="2"/>
</dbReference>
<keyword evidence="3" id="KW-1185">Reference proteome</keyword>
<name>A0ABY7U8K7_9CORY</name>
<gene>
    <name evidence="2" type="ORF">CMASS_08050</name>
</gene>
<dbReference type="InterPro" id="IPR010195">
    <property type="entry name" value="Uncharacterised_peroxidase-rel"/>
</dbReference>
<dbReference type="NCBIfam" id="TIGR04030">
    <property type="entry name" value="perox_Avi_7169"/>
    <property type="match status" value="1"/>
</dbReference>
<dbReference type="InterPro" id="IPR004675">
    <property type="entry name" value="AhpD_core"/>
</dbReference>
<dbReference type="Proteomes" id="UP001220064">
    <property type="component" value="Chromosome"/>
</dbReference>
<evidence type="ECO:0000259" key="1">
    <source>
        <dbReference type="Pfam" id="PF02627"/>
    </source>
</evidence>
<dbReference type="InterPro" id="IPR003779">
    <property type="entry name" value="CMD-like"/>
</dbReference>
<sequence>MDIINQLAEIEPGGRLDEVRNLRPKAKQNAQATFTALLEPEDTGAFSYAERYAVAAFVAGLFQVPAAAEFYLDLLGDAAADDIVAAVRQATDRGATRGPAHDAGFVTFQDIDGADARLSAAFDFAHLLVFHPQDARPAALGHLEEAGWDADGIVSLAQLIAFLAFQVRVVHGLRVLGGKGDPAGNTAGANEAANVTEVESAGADSTSPGWHVAGDVIVPEVHAPEGFVNHSLGWKPWIPAVAKEDMTPQQIDALIKPERVDSEYFRLLARAPEALRARTETDLDIFYNTDGGMARAERELAATVVSRLNGCAYCASVHQARCVDEGGDREVVDRLLDEGVDTDLGSDYWSAIRNAAVALTRTPSEFTAKHIDAVRAAAPGVAAASPGTESAGHADAVVIDLINCSSFFNWANRLMLTLGEPDVPRRFR</sequence>
<dbReference type="Pfam" id="PF02627">
    <property type="entry name" value="CMD"/>
    <property type="match status" value="1"/>
</dbReference>
<dbReference type="Gene3D" id="1.20.1290.10">
    <property type="entry name" value="AhpD-like"/>
    <property type="match status" value="2"/>
</dbReference>
<organism evidence="2 3">
    <name type="scientific">Corynebacterium massiliense DSM 45435</name>
    <dbReference type="NCBI Taxonomy" id="1121364"/>
    <lineage>
        <taxon>Bacteria</taxon>
        <taxon>Bacillati</taxon>
        <taxon>Actinomycetota</taxon>
        <taxon>Actinomycetes</taxon>
        <taxon>Mycobacteriales</taxon>
        <taxon>Corynebacteriaceae</taxon>
        <taxon>Corynebacterium</taxon>
    </lineage>
</organism>
<evidence type="ECO:0000313" key="2">
    <source>
        <dbReference type="EMBL" id="WCZ33038.1"/>
    </source>
</evidence>
<feature type="domain" description="Carboxymuconolactone decarboxylase-like" evidence="1">
    <location>
        <begin position="272"/>
        <end position="349"/>
    </location>
</feature>
<dbReference type="EMBL" id="CP063189">
    <property type="protein sequence ID" value="WCZ33038.1"/>
    <property type="molecule type" value="Genomic_DNA"/>
</dbReference>
<dbReference type="PANTHER" id="PTHR35446">
    <property type="entry name" value="SI:CH211-175M2.5"/>
    <property type="match status" value="1"/>
</dbReference>
<dbReference type="InterPro" id="IPR029032">
    <property type="entry name" value="AhpD-like"/>
</dbReference>
<protein>
    <submittedName>
        <fullName evidence="2">Carboxymuconolactone decarboxylase family protein</fullName>
    </submittedName>
</protein>
<dbReference type="NCBIfam" id="TIGR01926">
    <property type="entry name" value="peroxid_rel"/>
    <property type="match status" value="1"/>
</dbReference>
<dbReference type="InterPro" id="IPR023923">
    <property type="entry name" value="AhpD_Avi7169"/>
</dbReference>
<reference evidence="2 3" key="1">
    <citation type="submission" date="2020-10" db="EMBL/GenBank/DDBJ databases">
        <title>Complete genome sequence of Corynebacterium massiliense DSM 45435, type strain of Corynebacterium massiliense.</title>
        <authorList>
            <person name="Busche T."/>
            <person name="Kalinowski J."/>
            <person name="Ruckert C."/>
        </authorList>
    </citation>
    <scope>NUCLEOTIDE SEQUENCE [LARGE SCALE GENOMIC DNA]</scope>
    <source>
        <strain evidence="2 3">DSM 45435</strain>
    </source>
</reference>
<dbReference type="RefSeq" id="WP_022863728.1">
    <property type="nucleotide sequence ID" value="NZ_ATVG01000015.1"/>
</dbReference>
<dbReference type="NCBIfam" id="TIGR00778">
    <property type="entry name" value="ahpD_dom"/>
    <property type="match status" value="1"/>
</dbReference>
<dbReference type="NCBIfam" id="TIGR04029">
    <property type="entry name" value="CMD_Avi_7170"/>
    <property type="match status" value="1"/>
</dbReference>
<dbReference type="PANTHER" id="PTHR35446:SF2">
    <property type="entry name" value="CARBOXYMUCONOLACTONE DECARBOXYLASE-LIKE DOMAIN-CONTAINING PROTEIN"/>
    <property type="match status" value="1"/>
</dbReference>